<comment type="caution">
    <text evidence="6">The sequence shown here is derived from an EMBL/GenBank/DDBJ whole genome shotgun (WGS) entry which is preliminary data.</text>
</comment>
<dbReference type="FunFam" id="3.40.309.10:FF:000002">
    <property type="entry name" value="Methylmalonate-semialdehyde dehydrogenase (Acylating)"/>
    <property type="match status" value="1"/>
</dbReference>
<gene>
    <name evidence="6" type="ORF">QTG54_003638</name>
</gene>
<dbReference type="SUPFAM" id="SSF53720">
    <property type="entry name" value="ALDH-like"/>
    <property type="match status" value="1"/>
</dbReference>
<dbReference type="InterPro" id="IPR010061">
    <property type="entry name" value="MeMal-semiAld_DH"/>
</dbReference>
<dbReference type="AlphaFoldDB" id="A0AAD8YHN3"/>
<evidence type="ECO:0000313" key="6">
    <source>
        <dbReference type="EMBL" id="KAK1745714.1"/>
    </source>
</evidence>
<name>A0AAD8YHN3_9STRA</name>
<keyword evidence="7" id="KW-1185">Reference proteome</keyword>
<evidence type="ECO:0000256" key="1">
    <source>
        <dbReference type="ARBA" id="ARBA00009986"/>
    </source>
</evidence>
<dbReference type="GO" id="GO:0004491">
    <property type="term" value="F:methylmalonate-semialdehyde dehydrogenase (acylating, NAD) activity"/>
    <property type="evidence" value="ECO:0007669"/>
    <property type="project" value="UniProtKB-EC"/>
</dbReference>
<dbReference type="InterPro" id="IPR016163">
    <property type="entry name" value="Ald_DH_C"/>
</dbReference>
<dbReference type="Gene3D" id="3.40.605.10">
    <property type="entry name" value="Aldehyde Dehydrogenase, Chain A, domain 1"/>
    <property type="match status" value="1"/>
</dbReference>
<dbReference type="PANTHER" id="PTHR43866">
    <property type="entry name" value="MALONATE-SEMIALDEHYDE DEHYDROGENASE"/>
    <property type="match status" value="1"/>
</dbReference>
<evidence type="ECO:0000256" key="2">
    <source>
        <dbReference type="ARBA" id="ARBA00013048"/>
    </source>
</evidence>
<evidence type="ECO:0000256" key="4">
    <source>
        <dbReference type="ARBA" id="ARBA00023027"/>
    </source>
</evidence>
<evidence type="ECO:0000256" key="3">
    <source>
        <dbReference type="ARBA" id="ARBA00023002"/>
    </source>
</evidence>
<evidence type="ECO:0000313" key="7">
    <source>
        <dbReference type="Proteomes" id="UP001224775"/>
    </source>
</evidence>
<dbReference type="NCBIfam" id="TIGR01722">
    <property type="entry name" value="MMSDH"/>
    <property type="match status" value="1"/>
</dbReference>
<accession>A0AAD8YHN3</accession>
<protein>
    <recommendedName>
        <fullName evidence="2">methylmalonate-semialdehyde dehydrogenase (CoA acylating)</fullName>
        <ecNumber evidence="2">1.2.1.27</ecNumber>
    </recommendedName>
</protein>
<dbReference type="InterPro" id="IPR016160">
    <property type="entry name" value="Ald_DH_CS_CYS"/>
</dbReference>
<proteinExistence type="inferred from homology"/>
<dbReference type="PROSITE" id="PS00070">
    <property type="entry name" value="ALDEHYDE_DEHYDR_CYS"/>
    <property type="match status" value="1"/>
</dbReference>
<feature type="domain" description="Aldehyde dehydrogenase" evidence="5">
    <location>
        <begin position="34"/>
        <end position="491"/>
    </location>
</feature>
<dbReference type="GO" id="GO:0006210">
    <property type="term" value="P:thymine catabolic process"/>
    <property type="evidence" value="ECO:0007669"/>
    <property type="project" value="TreeGrafter"/>
</dbReference>
<dbReference type="InterPro" id="IPR015590">
    <property type="entry name" value="Aldehyde_DH_dom"/>
</dbReference>
<sequence>MRSVNNQTMGEAPPTETTVNNYIAGQICPPASKGYLPIINPSTSLQIGQVALSSPQDVNTAVSAAQTAFPSWSSLTVKARAAYMLKFHALVRENAQQLAQLIVLENGKNITEALADVAKGNETVEYACSLPQLMQGKIDRVSGQVTCQDRRDALGVVASIVPFNFPFMVPFWTLPIALVTGNCIVLKPSEKVPLTMYKVIELFEKAGFPKGVINMVNGTKDCVQALIDHPNVKAVTFVGSSPVAKIVSDRCHSLNKRCTALGGAKNHLIALPDCDVEGTAQDVVVSYAGCAGQRCMAASVLLIVGDKEGAVQKALLDKVIEKAASIKAGTAAGQMGPVIDSQSMTKILSYIEQSEKDGAKILLDGRVWMEEMEGNKGNFIGPTVILHSNKTDKAMCEEIFGPVLSVYNVSTWQEAIEIENSNPFGNAAAVYTSNGGHAEWFMARVRASMLGVNIGIPVPREPFSFGGLYGTRSKYGDMDITGDGAIEFFTNRIKITSKWPKPTVPEYVMGEQEGAVVMNGGTDHANFAGRISPHAATVTFALVFPDLDPTASMAFTTSIPSITEPKTTCLLSKLVKGFGLRLTEKELRAIGIWAGVRHR</sequence>
<dbReference type="PANTHER" id="PTHR43866:SF4">
    <property type="entry name" value="MALONATE-SEMIALDEHYDE DEHYDROGENASE"/>
    <property type="match status" value="1"/>
</dbReference>
<organism evidence="6 7">
    <name type="scientific">Skeletonema marinoi</name>
    <dbReference type="NCBI Taxonomy" id="267567"/>
    <lineage>
        <taxon>Eukaryota</taxon>
        <taxon>Sar</taxon>
        <taxon>Stramenopiles</taxon>
        <taxon>Ochrophyta</taxon>
        <taxon>Bacillariophyta</taxon>
        <taxon>Coscinodiscophyceae</taxon>
        <taxon>Thalassiosirophycidae</taxon>
        <taxon>Thalassiosirales</taxon>
        <taxon>Skeletonemataceae</taxon>
        <taxon>Skeletonema</taxon>
        <taxon>Skeletonema marinoi-dohrnii complex</taxon>
    </lineage>
</organism>
<dbReference type="InterPro" id="IPR016162">
    <property type="entry name" value="Ald_DH_N"/>
</dbReference>
<dbReference type="EC" id="1.2.1.27" evidence="2"/>
<dbReference type="Proteomes" id="UP001224775">
    <property type="component" value="Unassembled WGS sequence"/>
</dbReference>
<dbReference type="Gene3D" id="3.40.309.10">
    <property type="entry name" value="Aldehyde Dehydrogenase, Chain A, domain 2"/>
    <property type="match status" value="1"/>
</dbReference>
<evidence type="ECO:0000259" key="5">
    <source>
        <dbReference type="Pfam" id="PF00171"/>
    </source>
</evidence>
<dbReference type="EMBL" id="JATAAI010000005">
    <property type="protein sequence ID" value="KAK1745714.1"/>
    <property type="molecule type" value="Genomic_DNA"/>
</dbReference>
<dbReference type="InterPro" id="IPR016161">
    <property type="entry name" value="Ald_DH/histidinol_DH"/>
</dbReference>
<comment type="similarity">
    <text evidence="1">Belongs to the aldehyde dehydrogenase family.</text>
</comment>
<dbReference type="Pfam" id="PF00171">
    <property type="entry name" value="Aldedh"/>
    <property type="match status" value="1"/>
</dbReference>
<dbReference type="FunFam" id="3.40.605.10:FF:000007">
    <property type="entry name" value="NAD/NADP-dependent betaine aldehyde dehydrogenase"/>
    <property type="match status" value="1"/>
</dbReference>
<dbReference type="GO" id="GO:0006574">
    <property type="term" value="P:L-valine catabolic process"/>
    <property type="evidence" value="ECO:0007669"/>
    <property type="project" value="TreeGrafter"/>
</dbReference>
<keyword evidence="4" id="KW-0520">NAD</keyword>
<reference evidence="6" key="1">
    <citation type="submission" date="2023-06" db="EMBL/GenBank/DDBJ databases">
        <title>Survivors Of The Sea: Transcriptome response of Skeletonema marinoi to long-term dormancy.</title>
        <authorList>
            <person name="Pinder M.I.M."/>
            <person name="Kourtchenko O."/>
            <person name="Robertson E.K."/>
            <person name="Larsson T."/>
            <person name="Maumus F."/>
            <person name="Osuna-Cruz C.M."/>
            <person name="Vancaester E."/>
            <person name="Stenow R."/>
            <person name="Vandepoele K."/>
            <person name="Ploug H."/>
            <person name="Bruchert V."/>
            <person name="Godhe A."/>
            <person name="Topel M."/>
        </authorList>
    </citation>
    <scope>NUCLEOTIDE SEQUENCE</scope>
    <source>
        <strain evidence="6">R05AC</strain>
    </source>
</reference>
<keyword evidence="3 6" id="KW-0560">Oxidoreductase</keyword>